<organism evidence="6 7">
    <name type="scientific">Falsochrobactrum shanghaiense</name>
    <dbReference type="NCBI Taxonomy" id="2201899"/>
    <lineage>
        <taxon>Bacteria</taxon>
        <taxon>Pseudomonadati</taxon>
        <taxon>Pseudomonadota</taxon>
        <taxon>Alphaproteobacteria</taxon>
        <taxon>Hyphomicrobiales</taxon>
        <taxon>Brucellaceae</taxon>
        <taxon>Falsochrobactrum</taxon>
    </lineage>
</organism>
<dbReference type="EMBL" id="QGDB01000001">
    <property type="protein sequence ID" value="PWL19494.1"/>
    <property type="molecule type" value="Genomic_DNA"/>
</dbReference>
<dbReference type="Gene3D" id="3.20.20.60">
    <property type="entry name" value="Phosphoenolpyruvate-binding domains"/>
    <property type="match status" value="1"/>
</dbReference>
<dbReference type="GO" id="GO:0005737">
    <property type="term" value="C:cytoplasm"/>
    <property type="evidence" value="ECO:0007669"/>
    <property type="project" value="TreeGrafter"/>
</dbReference>
<evidence type="ECO:0000256" key="4">
    <source>
        <dbReference type="SAM" id="MobiDB-lite"/>
    </source>
</evidence>
<protein>
    <recommendedName>
        <fullName evidence="5">HpcH/HpaI aldolase/citrate lyase domain-containing protein</fullName>
    </recommendedName>
</protein>
<dbReference type="GO" id="GO:0046872">
    <property type="term" value="F:metal ion binding"/>
    <property type="evidence" value="ECO:0007669"/>
    <property type="project" value="UniProtKB-KW"/>
</dbReference>
<evidence type="ECO:0000256" key="1">
    <source>
        <dbReference type="ARBA" id="ARBA00005568"/>
    </source>
</evidence>
<dbReference type="AlphaFoldDB" id="A0A316JDC3"/>
<evidence type="ECO:0000313" key="6">
    <source>
        <dbReference type="EMBL" id="PWL19494.1"/>
    </source>
</evidence>
<dbReference type="InterPro" id="IPR050251">
    <property type="entry name" value="HpcH-HpaI_aldolase"/>
</dbReference>
<dbReference type="GO" id="GO:0016832">
    <property type="term" value="F:aldehyde-lyase activity"/>
    <property type="evidence" value="ECO:0007669"/>
    <property type="project" value="TreeGrafter"/>
</dbReference>
<keyword evidence="3" id="KW-0456">Lyase</keyword>
<evidence type="ECO:0000256" key="3">
    <source>
        <dbReference type="ARBA" id="ARBA00023239"/>
    </source>
</evidence>
<dbReference type="PANTHER" id="PTHR30502">
    <property type="entry name" value="2-KETO-3-DEOXY-L-RHAMNONATE ALDOLASE"/>
    <property type="match status" value="1"/>
</dbReference>
<dbReference type="SUPFAM" id="SSF51621">
    <property type="entry name" value="Phosphoenolpyruvate/pyruvate domain"/>
    <property type="match status" value="1"/>
</dbReference>
<dbReference type="Pfam" id="PF03328">
    <property type="entry name" value="HpcH_HpaI"/>
    <property type="match status" value="1"/>
</dbReference>
<proteinExistence type="inferred from homology"/>
<dbReference type="InterPro" id="IPR015813">
    <property type="entry name" value="Pyrv/PenolPyrv_kinase-like_dom"/>
</dbReference>
<sequence>MDKRQGTDRSFREQSNSTENMEDRRLKLTDKIKQNKKMIGLELYSGSPHNVEIIGECGFDFTMLDTEHTEYDTGHIAHLIRAADSFGLSPVVRVKELNEVLIMKTLDRGAQGVIVPRVNSVEQARRAASAAAFPPVGVRGMCPDVRAARYRDDIWLEYARNPYDHVAIIPLIEDYIAVDNVDAIMKVDGINAVLFGPGDYAVSIGAVEEGFSPEIMSKTRDALRRVCDAGARNNVYVFAIPLELRDPSKTINEMFDDGVSGVLFGTDTMHFQMAANRIKHSFNGVLNPAGLKAVQ</sequence>
<evidence type="ECO:0000256" key="2">
    <source>
        <dbReference type="ARBA" id="ARBA00022723"/>
    </source>
</evidence>
<comment type="similarity">
    <text evidence="1">Belongs to the HpcH/HpaI aldolase family.</text>
</comment>
<dbReference type="InterPro" id="IPR005000">
    <property type="entry name" value="Aldolase/citrate-lyase_domain"/>
</dbReference>
<dbReference type="PANTHER" id="PTHR30502:SF0">
    <property type="entry name" value="PHOSPHOENOLPYRUVATE CARBOXYLASE FAMILY PROTEIN"/>
    <property type="match status" value="1"/>
</dbReference>
<comment type="caution">
    <text evidence="6">The sequence shown here is derived from an EMBL/GenBank/DDBJ whole genome shotgun (WGS) entry which is preliminary data.</text>
</comment>
<name>A0A316JDC3_9HYPH</name>
<dbReference type="InterPro" id="IPR040442">
    <property type="entry name" value="Pyrv_kinase-like_dom_sf"/>
</dbReference>
<reference evidence="6 7" key="1">
    <citation type="submission" date="2018-05" db="EMBL/GenBank/DDBJ databases">
        <title>Comparative genomic sequence analysis between strain HN4 and CCM 8460T (Falsochrobactrum ovis) will provide more evidence to prove that HN4 is a new species of Falsochrobactrum.</title>
        <authorList>
            <person name="Lyu W."/>
            <person name="Sun L."/>
            <person name="Yao L."/>
        </authorList>
    </citation>
    <scope>NUCLEOTIDE SEQUENCE [LARGE SCALE GENOMIC DNA]</scope>
    <source>
        <strain evidence="6 7">HN4</strain>
    </source>
</reference>
<feature type="compositionally biased region" description="Basic and acidic residues" evidence="4">
    <location>
        <begin position="1"/>
        <end position="12"/>
    </location>
</feature>
<evidence type="ECO:0000259" key="5">
    <source>
        <dbReference type="Pfam" id="PF03328"/>
    </source>
</evidence>
<keyword evidence="7" id="KW-1185">Reference proteome</keyword>
<accession>A0A316JDC3</accession>
<dbReference type="Proteomes" id="UP000245865">
    <property type="component" value="Unassembled WGS sequence"/>
</dbReference>
<gene>
    <name evidence="6" type="ORF">DKP76_02820</name>
</gene>
<evidence type="ECO:0000313" key="7">
    <source>
        <dbReference type="Proteomes" id="UP000245865"/>
    </source>
</evidence>
<keyword evidence="2" id="KW-0479">Metal-binding</keyword>
<feature type="region of interest" description="Disordered" evidence="4">
    <location>
        <begin position="1"/>
        <end position="24"/>
    </location>
</feature>
<feature type="domain" description="HpcH/HpaI aldolase/citrate lyase" evidence="5">
    <location>
        <begin position="45"/>
        <end position="271"/>
    </location>
</feature>